<evidence type="ECO:0000256" key="8">
    <source>
        <dbReference type="ARBA" id="ARBA00022777"/>
    </source>
</evidence>
<evidence type="ECO:0000256" key="11">
    <source>
        <dbReference type="ARBA" id="ARBA00022902"/>
    </source>
</evidence>
<evidence type="ECO:0000256" key="7">
    <source>
        <dbReference type="ARBA" id="ARBA00022741"/>
    </source>
</evidence>
<keyword evidence="5" id="KW-0808">Transferase</keyword>
<evidence type="ECO:0000259" key="16">
    <source>
        <dbReference type="PROSITE" id="PS50011"/>
    </source>
</evidence>
<evidence type="ECO:0000256" key="12">
    <source>
        <dbReference type="ARBA" id="ARBA00047899"/>
    </source>
</evidence>
<keyword evidence="9 14" id="KW-0067">ATP-binding</keyword>
<keyword evidence="6" id="KW-0479">Metal-binding</keyword>
<dbReference type="GO" id="GO:0005524">
    <property type="term" value="F:ATP binding"/>
    <property type="evidence" value="ECO:0007669"/>
    <property type="project" value="UniProtKB-UniRule"/>
</dbReference>
<evidence type="ECO:0000256" key="4">
    <source>
        <dbReference type="ARBA" id="ARBA00022527"/>
    </source>
</evidence>
<dbReference type="GO" id="GO:0005737">
    <property type="term" value="C:cytoplasm"/>
    <property type="evidence" value="ECO:0007669"/>
    <property type="project" value="TreeGrafter"/>
</dbReference>
<keyword evidence="7 14" id="KW-0547">Nucleotide-binding</keyword>
<dbReference type="PROSITE" id="PS50011">
    <property type="entry name" value="PROTEIN_KINASE_DOM"/>
    <property type="match status" value="1"/>
</dbReference>
<dbReference type="SUPFAM" id="SSF56112">
    <property type="entry name" value="Protein kinase-like (PK-like)"/>
    <property type="match status" value="1"/>
</dbReference>
<dbReference type="PANTHER" id="PTHR24346:SF36">
    <property type="entry name" value="SERINE_THREONINE-PROTEIN KINASE BRSK1 ISOFORM X1-RELATED"/>
    <property type="match status" value="1"/>
</dbReference>
<evidence type="ECO:0000256" key="13">
    <source>
        <dbReference type="ARBA" id="ARBA00048679"/>
    </source>
</evidence>
<evidence type="ECO:0000313" key="17">
    <source>
        <dbReference type="EMBL" id="RKP20894.1"/>
    </source>
</evidence>
<dbReference type="EMBL" id="ML005010">
    <property type="protein sequence ID" value="RKP20894.1"/>
    <property type="molecule type" value="Genomic_DNA"/>
</dbReference>
<evidence type="ECO:0000256" key="9">
    <source>
        <dbReference type="ARBA" id="ARBA00022840"/>
    </source>
</evidence>
<dbReference type="Pfam" id="PF21115">
    <property type="entry name" value="UBA_BRSK"/>
    <property type="match status" value="1"/>
</dbReference>
<proteinExistence type="inferred from homology"/>
<dbReference type="PROSITE" id="PS00108">
    <property type="entry name" value="PROTEIN_KINASE_ST"/>
    <property type="match status" value="1"/>
</dbReference>
<comment type="catalytic activity">
    <reaction evidence="13">
        <text>L-seryl-[protein] + ATP = O-phospho-L-seryl-[protein] + ADP + H(+)</text>
        <dbReference type="Rhea" id="RHEA:17989"/>
        <dbReference type="Rhea" id="RHEA-COMP:9863"/>
        <dbReference type="Rhea" id="RHEA-COMP:11604"/>
        <dbReference type="ChEBI" id="CHEBI:15378"/>
        <dbReference type="ChEBI" id="CHEBI:29999"/>
        <dbReference type="ChEBI" id="CHEBI:30616"/>
        <dbReference type="ChEBI" id="CHEBI:83421"/>
        <dbReference type="ChEBI" id="CHEBI:456216"/>
        <dbReference type="EC" id="2.7.11.1"/>
    </reaction>
</comment>
<dbReference type="AlphaFoldDB" id="A0A4P9YMV9"/>
<comment type="catalytic activity">
    <reaction evidence="12">
        <text>L-threonyl-[protein] + ATP = O-phospho-L-threonyl-[protein] + ADP + H(+)</text>
        <dbReference type="Rhea" id="RHEA:46608"/>
        <dbReference type="Rhea" id="RHEA-COMP:11060"/>
        <dbReference type="Rhea" id="RHEA-COMP:11605"/>
        <dbReference type="ChEBI" id="CHEBI:15378"/>
        <dbReference type="ChEBI" id="CHEBI:30013"/>
        <dbReference type="ChEBI" id="CHEBI:30616"/>
        <dbReference type="ChEBI" id="CHEBI:61977"/>
        <dbReference type="ChEBI" id="CHEBI:456216"/>
        <dbReference type="EC" id="2.7.11.1"/>
    </reaction>
</comment>
<evidence type="ECO:0000256" key="6">
    <source>
        <dbReference type="ARBA" id="ARBA00022723"/>
    </source>
</evidence>
<evidence type="ECO:0000256" key="3">
    <source>
        <dbReference type="ARBA" id="ARBA00012513"/>
    </source>
</evidence>
<dbReference type="EC" id="2.7.11.1" evidence="3"/>
<dbReference type="PANTHER" id="PTHR24346">
    <property type="entry name" value="MAP/MICROTUBULE AFFINITY-REGULATING KINASE"/>
    <property type="match status" value="1"/>
</dbReference>
<gene>
    <name evidence="17" type="ORF">ROZALSC1DRAFT_27661</name>
</gene>
<dbReference type="Pfam" id="PF00069">
    <property type="entry name" value="Pkinase"/>
    <property type="match status" value="1"/>
</dbReference>
<dbReference type="InterPro" id="IPR000719">
    <property type="entry name" value="Prot_kinase_dom"/>
</dbReference>
<feature type="domain" description="Protein kinase" evidence="16">
    <location>
        <begin position="42"/>
        <end position="295"/>
    </location>
</feature>
<organism evidence="17 18">
    <name type="scientific">Rozella allomycis (strain CSF55)</name>
    <dbReference type="NCBI Taxonomy" id="988480"/>
    <lineage>
        <taxon>Eukaryota</taxon>
        <taxon>Fungi</taxon>
        <taxon>Fungi incertae sedis</taxon>
        <taxon>Cryptomycota</taxon>
        <taxon>Cryptomycota incertae sedis</taxon>
        <taxon>Rozella</taxon>
    </lineage>
</organism>
<dbReference type="InterPro" id="IPR017441">
    <property type="entry name" value="Protein_kinase_ATP_BS"/>
</dbReference>
<dbReference type="GO" id="GO:0004674">
    <property type="term" value="F:protein serine/threonine kinase activity"/>
    <property type="evidence" value="ECO:0007669"/>
    <property type="project" value="UniProtKB-KW"/>
</dbReference>
<accession>A0A4P9YMV9</accession>
<evidence type="ECO:0000256" key="14">
    <source>
        <dbReference type="PROSITE-ProRule" id="PRU10141"/>
    </source>
</evidence>
<dbReference type="FunFam" id="3.30.200.20:FF:000003">
    <property type="entry name" value="Non-specific serine/threonine protein kinase"/>
    <property type="match status" value="1"/>
</dbReference>
<reference evidence="18" key="1">
    <citation type="journal article" date="2018" name="Nat. Microbiol.">
        <title>Leveraging single-cell genomics to expand the fungal tree of life.</title>
        <authorList>
            <person name="Ahrendt S.R."/>
            <person name="Quandt C.A."/>
            <person name="Ciobanu D."/>
            <person name="Clum A."/>
            <person name="Salamov A."/>
            <person name="Andreopoulos B."/>
            <person name="Cheng J.F."/>
            <person name="Woyke T."/>
            <person name="Pelin A."/>
            <person name="Henrissat B."/>
            <person name="Reynolds N.K."/>
            <person name="Benny G.L."/>
            <person name="Smith M.E."/>
            <person name="James T.Y."/>
            <person name="Grigoriev I.V."/>
        </authorList>
    </citation>
    <scope>NUCLEOTIDE SEQUENCE [LARGE SCALE GENOMIC DNA]</scope>
    <source>
        <strain evidence="18">CSF55</strain>
    </source>
</reference>
<comment type="similarity">
    <text evidence="2">Belongs to the protein kinase superfamily. CAMK Ser/Thr protein kinase family. SNF1 subfamily.</text>
</comment>
<dbReference type="GO" id="GO:0035556">
    <property type="term" value="P:intracellular signal transduction"/>
    <property type="evidence" value="ECO:0007669"/>
    <property type="project" value="TreeGrafter"/>
</dbReference>
<dbReference type="PROSITE" id="PS00107">
    <property type="entry name" value="PROTEIN_KINASE_ATP"/>
    <property type="match status" value="1"/>
</dbReference>
<evidence type="ECO:0000256" key="1">
    <source>
        <dbReference type="ARBA" id="ARBA00001946"/>
    </source>
</evidence>
<dbReference type="FunFam" id="1.10.510.10:FF:000571">
    <property type="entry name" value="Maternal embryonic leucine zipper kinase"/>
    <property type="match status" value="1"/>
</dbReference>
<keyword evidence="11" id="KW-0524">Neurogenesis</keyword>
<feature type="compositionally biased region" description="Polar residues" evidence="15">
    <location>
        <begin position="1"/>
        <end position="24"/>
    </location>
</feature>
<feature type="region of interest" description="Disordered" evidence="15">
    <location>
        <begin position="1"/>
        <end position="37"/>
    </location>
</feature>
<evidence type="ECO:0000313" key="18">
    <source>
        <dbReference type="Proteomes" id="UP000281549"/>
    </source>
</evidence>
<keyword evidence="10" id="KW-0460">Magnesium</keyword>
<evidence type="ECO:0000256" key="5">
    <source>
        <dbReference type="ARBA" id="ARBA00022679"/>
    </source>
</evidence>
<dbReference type="InterPro" id="IPR008271">
    <property type="entry name" value="Ser/Thr_kinase_AS"/>
</dbReference>
<dbReference type="InterPro" id="IPR048622">
    <property type="entry name" value="BRSK1_2-like_UBA"/>
</dbReference>
<evidence type="ECO:0000256" key="2">
    <source>
        <dbReference type="ARBA" id="ARBA00006234"/>
    </source>
</evidence>
<evidence type="ECO:0000256" key="10">
    <source>
        <dbReference type="ARBA" id="ARBA00022842"/>
    </source>
</evidence>
<keyword evidence="8 17" id="KW-0418">Kinase</keyword>
<protein>
    <recommendedName>
        <fullName evidence="3">non-specific serine/threonine protein kinase</fullName>
        <ecNumber evidence="3">2.7.11.1</ecNumber>
    </recommendedName>
</protein>
<name>A0A4P9YMV9_ROZAC</name>
<dbReference type="SMART" id="SM00220">
    <property type="entry name" value="S_TKc"/>
    <property type="match status" value="1"/>
</dbReference>
<dbReference type="InterPro" id="IPR011009">
    <property type="entry name" value="Kinase-like_dom_sf"/>
</dbReference>
<keyword evidence="4" id="KW-0723">Serine/threonine-protein kinase</keyword>
<evidence type="ECO:0000256" key="15">
    <source>
        <dbReference type="SAM" id="MobiDB-lite"/>
    </source>
</evidence>
<sequence>MNATLENTIERPNSAQKSTKNEPSMSRKKGPPTTKTFRVGPYFLGKTLGTGSTGRVKLGTHMDNGKKVAIKILNKALFAANEEQSRKLEREITIMKLIQHPNVMSLHDVYETKDELFLILDHLEGGELFDYLVKKGRLNEDEARKYFAQIISAVDFCHQHFIYHRDLKPENLLLDFKMDIKVADFGMASIQQTGKLLETSCGSPHYACPEIIRGEKYDGGPADTWSCGVILYALLAGRLPFDDENIRRLLNKVKAGKFEMPPFISVDAADLINKMIEVDVNKRISLHEAMKHPWFTKHEIKLCPAIPAHRRLKDKILSVGNAQNGYFDPEILKSLALLGWGDLETLKRELSSLTENPEKVCYYLLLQRKLDYLENQEGKSSSWDFTSEAKRRTESYNSLQSDSVNSDSVGSLNEISQPIFSSGKNDNNREFVAIGTRQITQINQVLRTNLENSKKAFCKPPTGIGSGSSPLSKSDETIVYDDSIPKESTRSERKFNEKLKISIPDVSNLSLGSSSMGTPRFHRRGMGEGALPSPILTHTPKKSWFSNLFSFKPESFTFLVNQCVTKSAADDQLRNILTTYKIDFHNRKPDEYRCTREANEEKIVKFKIEIEESKRVQVNITHLSGPINTFREICQIIFDASPEWILQE</sequence>
<comment type="cofactor">
    <cofactor evidence="1">
        <name>Mg(2+)</name>
        <dbReference type="ChEBI" id="CHEBI:18420"/>
    </cofactor>
</comment>
<dbReference type="Gene3D" id="1.10.510.10">
    <property type="entry name" value="Transferase(Phosphotransferase) domain 1"/>
    <property type="match status" value="1"/>
</dbReference>
<dbReference type="Proteomes" id="UP000281549">
    <property type="component" value="Unassembled WGS sequence"/>
</dbReference>
<feature type="binding site" evidence="14">
    <location>
        <position position="71"/>
    </location>
    <ligand>
        <name>ATP</name>
        <dbReference type="ChEBI" id="CHEBI:30616"/>
    </ligand>
</feature>
<dbReference type="CDD" id="cd14081">
    <property type="entry name" value="STKc_BRSK1_2"/>
    <property type="match status" value="1"/>
</dbReference>
<dbReference type="GO" id="GO:0046872">
    <property type="term" value="F:metal ion binding"/>
    <property type="evidence" value="ECO:0007669"/>
    <property type="project" value="UniProtKB-KW"/>
</dbReference>